<protein>
    <recommendedName>
        <fullName evidence="1">DUF4351 domain-containing protein</fullName>
    </recommendedName>
</protein>
<dbReference type="Pfam" id="PF14261">
    <property type="entry name" value="DUF4351"/>
    <property type="match status" value="1"/>
</dbReference>
<dbReference type="PANTHER" id="PTHR41317:SF1">
    <property type="entry name" value="PD-(D_E)XK NUCLEASE FAMILY TRANSPOSASE"/>
    <property type="match status" value="1"/>
</dbReference>
<dbReference type="PANTHER" id="PTHR41317">
    <property type="entry name" value="PD-(D_E)XK NUCLEASE FAMILY TRANSPOSASE"/>
    <property type="match status" value="1"/>
</dbReference>
<accession>A0ABM7T3P0</accession>
<sequence length="193" mass="22790">MILSQLKKGEDYSALSRTITINILNFNYLDEDNFINNYLYHNKKTKKMLCDLCEIIFIELPKFNIAHKDYNDKLHRWLTFLANPSGEEIHDMAKTDGEIKEAMDVLYDISSDKELRRLIDLRELAIMDEQNRLNGANKEGKSELLIMQLTKKFKILPDEYKNKIMTLPEEKLETIGMEIFDMESIEDLKKYIN</sequence>
<dbReference type="Pfam" id="PF12784">
    <property type="entry name" value="PDDEXK_2"/>
    <property type="match status" value="1"/>
</dbReference>
<evidence type="ECO:0000313" key="3">
    <source>
        <dbReference type="Proteomes" id="UP000824633"/>
    </source>
</evidence>
<gene>
    <name evidence="2" type="ORF">psyc5s11_18660</name>
</gene>
<feature type="domain" description="DUF4351" evidence="1">
    <location>
        <begin position="137"/>
        <end position="191"/>
    </location>
</feature>
<evidence type="ECO:0000259" key="1">
    <source>
        <dbReference type="Pfam" id="PF14261"/>
    </source>
</evidence>
<evidence type="ECO:0000313" key="2">
    <source>
        <dbReference type="EMBL" id="BCZ45799.1"/>
    </source>
</evidence>
<name>A0ABM7T3P0_9CLOT</name>
<dbReference type="InterPro" id="IPR025587">
    <property type="entry name" value="DUF4351"/>
</dbReference>
<proteinExistence type="predicted"/>
<reference evidence="3" key="1">
    <citation type="submission" date="2021-07" db="EMBL/GenBank/DDBJ databases">
        <title>Complete genome sequencing of a Clostridium isolate.</title>
        <authorList>
            <person name="Ueki A."/>
            <person name="Tonouchi A."/>
        </authorList>
    </citation>
    <scope>NUCLEOTIDE SEQUENCE [LARGE SCALE GENOMIC DNA]</scope>
    <source>
        <strain evidence="3">C5S11</strain>
    </source>
</reference>
<keyword evidence="3" id="KW-1185">Reference proteome</keyword>
<dbReference type="InterPro" id="IPR010106">
    <property type="entry name" value="RpnA"/>
</dbReference>
<dbReference type="Proteomes" id="UP000824633">
    <property type="component" value="Chromosome"/>
</dbReference>
<dbReference type="NCBIfam" id="TIGR01784">
    <property type="entry name" value="T_den_put_tspse"/>
    <property type="match status" value="1"/>
</dbReference>
<dbReference type="EMBL" id="AP024849">
    <property type="protein sequence ID" value="BCZ45799.1"/>
    <property type="molecule type" value="Genomic_DNA"/>
</dbReference>
<organism evidence="2 3">
    <name type="scientific">Clostridium gelidum</name>
    <dbReference type="NCBI Taxonomy" id="704125"/>
    <lineage>
        <taxon>Bacteria</taxon>
        <taxon>Bacillati</taxon>
        <taxon>Bacillota</taxon>
        <taxon>Clostridia</taxon>
        <taxon>Eubacteriales</taxon>
        <taxon>Clostridiaceae</taxon>
        <taxon>Clostridium</taxon>
    </lineage>
</organism>